<sequence>MAKMNCSNENTYYKDGKCCDRCPAGMYMQAECDGSKPTKCAKCEHGSYTATKNHLNKCQVCSVCSSHNKQKKAYSCTAIQNTVCDCETGFYCSNVQCDHCLPLTKCLEGEGVKLPAGRTNDTICAPCEKGTYSNKTDFVSTCEKHTRCEDLGRELKSEGTSTKNAVCSDVLPRCSWMLPAALWSGLVLTALILFAVVICRRAKRKSYRAAKSRVPVTMVDMVPAALGKSMELPLPSIELNGHCQESCPVGDCKSPLFNPDDDDDNLVSCSVDSSLPITPFKASVSFAESNHTTRSAGYRTGSFLRTYSEPQEDEWCGT</sequence>
<keyword evidence="2" id="KW-1133">Transmembrane helix</keyword>
<protein>
    <submittedName>
        <fullName evidence="4">Lymphotoxin beta receptor</fullName>
    </submittedName>
</protein>
<dbReference type="OMA" id="CEHCLPV"/>
<dbReference type="KEGG" id="sdu:111230084"/>
<dbReference type="CTD" id="4055"/>
<dbReference type="SMART" id="SM00208">
    <property type="entry name" value="TNFR"/>
    <property type="match status" value="4"/>
</dbReference>
<evidence type="ECO:0000256" key="2">
    <source>
        <dbReference type="SAM" id="Phobius"/>
    </source>
</evidence>
<dbReference type="PROSITE" id="PS00652">
    <property type="entry name" value="TNFR_NGFR_1"/>
    <property type="match status" value="1"/>
</dbReference>
<feature type="transmembrane region" description="Helical" evidence="2">
    <location>
        <begin position="176"/>
        <end position="198"/>
    </location>
</feature>
<accession>A0A3B4UCE0</accession>
<dbReference type="Gene3D" id="2.10.50.10">
    <property type="entry name" value="Tumor Necrosis Factor Receptor, subunit A, domain 2"/>
    <property type="match status" value="3"/>
</dbReference>
<feature type="disulfide bond" evidence="1">
    <location>
        <begin position="127"/>
        <end position="142"/>
    </location>
</feature>
<feature type="domain" description="TNFR-Cys" evidence="3">
    <location>
        <begin position="42"/>
        <end position="84"/>
    </location>
</feature>
<reference evidence="4" key="2">
    <citation type="submission" date="2025-09" db="UniProtKB">
        <authorList>
            <consortium name="Ensembl"/>
        </authorList>
    </citation>
    <scope>IDENTIFICATION</scope>
</reference>
<evidence type="ECO:0000259" key="3">
    <source>
        <dbReference type="PROSITE" id="PS50050"/>
    </source>
</evidence>
<feature type="domain" description="TNFR-Cys" evidence="3">
    <location>
        <begin position="85"/>
        <end position="124"/>
    </location>
</feature>
<feature type="repeat" description="TNFR-Cys" evidence="1">
    <location>
        <begin position="42"/>
        <end position="84"/>
    </location>
</feature>
<dbReference type="PANTHER" id="PTHR46875:SF2">
    <property type="entry name" value="TUMOR NECROSIS FACTOR RECEPTOR SUPERFAMILY MEMBER 5-LIKE ISOFORM X1"/>
    <property type="match status" value="1"/>
</dbReference>
<feature type="domain" description="TNFR-Cys" evidence="3">
    <location>
        <begin position="126"/>
        <end position="167"/>
    </location>
</feature>
<keyword evidence="1" id="KW-1015">Disulfide bond</keyword>
<dbReference type="SUPFAM" id="SSF57586">
    <property type="entry name" value="TNF receptor-like"/>
    <property type="match status" value="2"/>
</dbReference>
<dbReference type="InterPro" id="IPR001368">
    <property type="entry name" value="TNFR/NGFR_Cys_rich_reg"/>
</dbReference>
<evidence type="ECO:0000313" key="5">
    <source>
        <dbReference type="Proteomes" id="UP000261420"/>
    </source>
</evidence>
<dbReference type="GO" id="GO:0006915">
    <property type="term" value="P:apoptotic process"/>
    <property type="evidence" value="ECO:0007669"/>
    <property type="project" value="InterPro"/>
</dbReference>
<dbReference type="GeneID" id="111230084"/>
<dbReference type="GO" id="GO:0002768">
    <property type="term" value="P:immune response-regulating cell surface receptor signaling pathway"/>
    <property type="evidence" value="ECO:0007669"/>
    <property type="project" value="TreeGrafter"/>
</dbReference>
<dbReference type="GO" id="GO:0009897">
    <property type="term" value="C:external side of plasma membrane"/>
    <property type="evidence" value="ECO:0007669"/>
    <property type="project" value="TreeGrafter"/>
</dbReference>
<feature type="repeat" description="TNFR-Cys" evidence="1">
    <location>
        <begin position="126"/>
        <end position="167"/>
    </location>
</feature>
<dbReference type="AlphaFoldDB" id="A0A3B4UCE0"/>
<dbReference type="PROSITE" id="PS50050">
    <property type="entry name" value="TNFR_NGFR_2"/>
    <property type="match status" value="3"/>
</dbReference>
<proteinExistence type="predicted"/>
<dbReference type="Pfam" id="PF00020">
    <property type="entry name" value="TNFR_c6"/>
    <property type="match status" value="3"/>
</dbReference>
<dbReference type="InterPro" id="IPR008063">
    <property type="entry name" value="Fas_rcpt"/>
</dbReference>
<dbReference type="GO" id="GO:0004888">
    <property type="term" value="F:transmembrane signaling receptor activity"/>
    <property type="evidence" value="ECO:0007669"/>
    <property type="project" value="InterPro"/>
</dbReference>
<dbReference type="RefSeq" id="XP_022612381.1">
    <property type="nucleotide sequence ID" value="XM_022756660.1"/>
</dbReference>
<dbReference type="InterPro" id="IPR052135">
    <property type="entry name" value="TNFRSF5"/>
</dbReference>
<feature type="repeat" description="TNFR-Cys" evidence="1">
    <location>
        <begin position="85"/>
        <end position="124"/>
    </location>
</feature>
<dbReference type="GeneTree" id="ENSGT00950000183126"/>
<keyword evidence="2" id="KW-0472">Membrane</keyword>
<comment type="caution">
    <text evidence="1">Lacks conserved residue(s) required for the propagation of feature annotation.</text>
</comment>
<feature type="disulfide bond" evidence="1">
    <location>
        <begin position="43"/>
        <end position="58"/>
    </location>
</feature>
<name>A0A3B4UCE0_SERDU</name>
<evidence type="ECO:0000256" key="1">
    <source>
        <dbReference type="PROSITE-ProRule" id="PRU00206"/>
    </source>
</evidence>
<dbReference type="STRING" id="41447.ENSSDUP00000016326"/>
<evidence type="ECO:0000313" key="4">
    <source>
        <dbReference type="Ensembl" id="ENSSDUP00000016326.1"/>
    </source>
</evidence>
<dbReference type="GO" id="GO:0035631">
    <property type="term" value="C:CD40 receptor complex"/>
    <property type="evidence" value="ECO:0007669"/>
    <property type="project" value="TreeGrafter"/>
</dbReference>
<feature type="disulfide bond" evidence="1">
    <location>
        <begin position="106"/>
        <end position="124"/>
    </location>
</feature>
<dbReference type="Proteomes" id="UP000261420">
    <property type="component" value="Unplaced"/>
</dbReference>
<reference evidence="4" key="1">
    <citation type="submission" date="2025-08" db="UniProtKB">
        <authorList>
            <consortium name="Ensembl"/>
        </authorList>
    </citation>
    <scope>IDENTIFICATION</scope>
</reference>
<keyword evidence="5" id="KW-1185">Reference proteome</keyword>
<dbReference type="Ensembl" id="ENSSDUT00000016629.1">
    <property type="protein sequence ID" value="ENSSDUP00000016326.1"/>
    <property type="gene ID" value="ENSSDUG00000011920.1"/>
</dbReference>
<dbReference type="PRINTS" id="PR01680">
    <property type="entry name" value="TNFACTORR6"/>
</dbReference>
<dbReference type="GO" id="GO:0006955">
    <property type="term" value="P:immune response"/>
    <property type="evidence" value="ECO:0007669"/>
    <property type="project" value="InterPro"/>
</dbReference>
<dbReference type="PANTHER" id="PTHR46875">
    <property type="entry name" value="TUMOR NECROSIS FACTOR RECEPTOR SUPERFAMILY MEMBER 5"/>
    <property type="match status" value="1"/>
</dbReference>
<keyword evidence="2" id="KW-0812">Transmembrane</keyword>
<organism evidence="4 5">
    <name type="scientific">Seriola dumerili</name>
    <name type="common">Greater amberjack</name>
    <name type="synonym">Caranx dumerili</name>
    <dbReference type="NCBI Taxonomy" id="41447"/>
    <lineage>
        <taxon>Eukaryota</taxon>
        <taxon>Metazoa</taxon>
        <taxon>Chordata</taxon>
        <taxon>Craniata</taxon>
        <taxon>Vertebrata</taxon>
        <taxon>Euteleostomi</taxon>
        <taxon>Actinopterygii</taxon>
        <taxon>Neopterygii</taxon>
        <taxon>Teleostei</taxon>
        <taxon>Neoteleostei</taxon>
        <taxon>Acanthomorphata</taxon>
        <taxon>Carangaria</taxon>
        <taxon>Carangiformes</taxon>
        <taxon>Carangidae</taxon>
        <taxon>Seriola</taxon>
    </lineage>
</organism>